<dbReference type="RefSeq" id="WP_343060312.1">
    <property type="nucleotide sequence ID" value="NZ_JACHOR010000002.1"/>
</dbReference>
<evidence type="ECO:0000313" key="1">
    <source>
        <dbReference type="EMBL" id="MBB5745954.1"/>
    </source>
</evidence>
<reference evidence="1 2" key="1">
    <citation type="submission" date="2020-08" db="EMBL/GenBank/DDBJ databases">
        <title>Genomic Encyclopedia of Type Strains, Phase IV (KMG-IV): sequencing the most valuable type-strain genomes for metagenomic binning, comparative biology and taxonomic classification.</title>
        <authorList>
            <person name="Goeker M."/>
        </authorList>
    </citation>
    <scope>NUCLEOTIDE SEQUENCE [LARGE SCALE GENOMIC DNA]</scope>
    <source>
        <strain evidence="1 2">DSM 4737</strain>
    </source>
</reference>
<accession>A0A7W9CI48</accession>
<evidence type="ECO:0008006" key="3">
    <source>
        <dbReference type="Google" id="ProtNLM"/>
    </source>
</evidence>
<comment type="caution">
    <text evidence="1">The sequence shown here is derived from an EMBL/GenBank/DDBJ whole genome shotgun (WGS) entry which is preliminary data.</text>
</comment>
<dbReference type="EMBL" id="JACHOR010000002">
    <property type="protein sequence ID" value="MBB5745954.1"/>
    <property type="molecule type" value="Genomic_DNA"/>
</dbReference>
<proteinExistence type="predicted"/>
<dbReference type="Proteomes" id="UP000545037">
    <property type="component" value="Unassembled WGS sequence"/>
</dbReference>
<dbReference type="AlphaFoldDB" id="A0A7W9CI48"/>
<evidence type="ECO:0000313" key="2">
    <source>
        <dbReference type="Proteomes" id="UP000545037"/>
    </source>
</evidence>
<protein>
    <recommendedName>
        <fullName evidence="3">Peptidase inhibitor I78 family protein</fullName>
    </recommendedName>
</protein>
<keyword evidence="2" id="KW-1185">Reference proteome</keyword>
<name>A0A7W9CI48_9CAUL</name>
<organism evidence="1 2">
    <name type="scientific">Brevundimonas variabilis</name>
    <dbReference type="NCBI Taxonomy" id="74312"/>
    <lineage>
        <taxon>Bacteria</taxon>
        <taxon>Pseudomonadati</taxon>
        <taxon>Pseudomonadota</taxon>
        <taxon>Alphaproteobacteria</taxon>
        <taxon>Caulobacterales</taxon>
        <taxon>Caulobacteraceae</taxon>
        <taxon>Brevundimonas</taxon>
    </lineage>
</organism>
<dbReference type="Gene3D" id="3.30.10.10">
    <property type="entry name" value="Trypsin Inhibitor V, subunit A"/>
    <property type="match status" value="1"/>
</dbReference>
<sequence>MAEAEANQPVGTRMPDTEADLCKAGEHQYLVGKPKSEIPVPVEVVNRRVVCTTCPVTMDFSPYRLNIFFNAETNLVEQVRCG</sequence>
<gene>
    <name evidence="1" type="ORF">GGR13_001538</name>
</gene>